<evidence type="ECO:0000256" key="3">
    <source>
        <dbReference type="ARBA" id="ARBA00023155"/>
    </source>
</evidence>
<dbReference type="GO" id="GO:0030154">
    <property type="term" value="P:cell differentiation"/>
    <property type="evidence" value="ECO:0007669"/>
    <property type="project" value="TreeGrafter"/>
</dbReference>
<feature type="domain" description="Homeobox" evidence="7">
    <location>
        <begin position="1"/>
        <end position="55"/>
    </location>
</feature>
<evidence type="ECO:0000256" key="4">
    <source>
        <dbReference type="ARBA" id="ARBA00023242"/>
    </source>
</evidence>
<dbReference type="EMBL" id="KV442055">
    <property type="protein sequence ID" value="OAQ27610.1"/>
    <property type="molecule type" value="Genomic_DNA"/>
</dbReference>
<keyword evidence="3 5" id="KW-0371">Homeobox</keyword>
<dbReference type="InterPro" id="IPR009057">
    <property type="entry name" value="Homeodomain-like_sf"/>
</dbReference>
<feature type="non-terminal residue" evidence="8">
    <location>
        <position position="55"/>
    </location>
</feature>
<keyword evidence="2 5" id="KW-0238">DNA-binding</keyword>
<keyword evidence="4 5" id="KW-0539">Nucleus</keyword>
<dbReference type="GO" id="GO:0005634">
    <property type="term" value="C:nucleus"/>
    <property type="evidence" value="ECO:0007669"/>
    <property type="project" value="UniProtKB-SubCell"/>
</dbReference>
<dbReference type="Pfam" id="PF00046">
    <property type="entry name" value="Homeodomain"/>
    <property type="match status" value="1"/>
</dbReference>
<dbReference type="InterPro" id="IPR001356">
    <property type="entry name" value="HD"/>
</dbReference>
<evidence type="ECO:0000256" key="2">
    <source>
        <dbReference type="ARBA" id="ARBA00023125"/>
    </source>
</evidence>
<reference evidence="8 9" key="1">
    <citation type="submission" date="2016-05" db="EMBL/GenBank/DDBJ databases">
        <title>Genome sequencing reveals origins of a unique bacterial endosymbiosis in the earliest lineages of terrestrial Fungi.</title>
        <authorList>
            <consortium name="DOE Joint Genome Institute"/>
            <person name="Uehling J."/>
            <person name="Gryganskyi A."/>
            <person name="Hameed K."/>
            <person name="Tschaplinski T."/>
            <person name="Misztal P."/>
            <person name="Wu S."/>
            <person name="Desiro A."/>
            <person name="Vande Pol N."/>
            <person name="Du Z.-Y."/>
            <person name="Zienkiewicz A."/>
            <person name="Zienkiewicz K."/>
            <person name="Morin E."/>
            <person name="Tisserant E."/>
            <person name="Splivallo R."/>
            <person name="Hainaut M."/>
            <person name="Henrissat B."/>
            <person name="Ohm R."/>
            <person name="Kuo A."/>
            <person name="Yan J."/>
            <person name="Lipzen A."/>
            <person name="Nolan M."/>
            <person name="Labutti K."/>
            <person name="Barry K."/>
            <person name="Goldstein A."/>
            <person name="Labbe J."/>
            <person name="Schadt C."/>
            <person name="Tuskan G."/>
            <person name="Grigoriev I."/>
            <person name="Martin F."/>
            <person name="Vilgalys R."/>
            <person name="Bonito G."/>
        </authorList>
    </citation>
    <scope>NUCLEOTIDE SEQUENCE [LARGE SCALE GENOMIC DNA]</scope>
    <source>
        <strain evidence="8 9">AG-77</strain>
    </source>
</reference>
<evidence type="ECO:0000256" key="1">
    <source>
        <dbReference type="ARBA" id="ARBA00004123"/>
    </source>
</evidence>
<dbReference type="PROSITE" id="PS50071">
    <property type="entry name" value="HOMEOBOX_2"/>
    <property type="match status" value="1"/>
</dbReference>
<comment type="subcellular location">
    <subcellularLocation>
        <location evidence="1 5 6">Nucleus</location>
    </subcellularLocation>
</comment>
<evidence type="ECO:0000259" key="7">
    <source>
        <dbReference type="PROSITE" id="PS50071"/>
    </source>
</evidence>
<dbReference type="InterPro" id="IPR017970">
    <property type="entry name" value="Homeobox_CS"/>
</dbReference>
<dbReference type="OrthoDB" id="6159439at2759"/>
<proteinExistence type="predicted"/>
<evidence type="ECO:0000256" key="6">
    <source>
        <dbReference type="RuleBase" id="RU000682"/>
    </source>
</evidence>
<dbReference type="Gene3D" id="1.10.10.60">
    <property type="entry name" value="Homeodomain-like"/>
    <property type="match status" value="1"/>
</dbReference>
<accession>A0A197JR04</accession>
<organism evidence="8 9">
    <name type="scientific">Linnemannia elongata AG-77</name>
    <dbReference type="NCBI Taxonomy" id="1314771"/>
    <lineage>
        <taxon>Eukaryota</taxon>
        <taxon>Fungi</taxon>
        <taxon>Fungi incertae sedis</taxon>
        <taxon>Mucoromycota</taxon>
        <taxon>Mortierellomycotina</taxon>
        <taxon>Mortierellomycetes</taxon>
        <taxon>Mortierellales</taxon>
        <taxon>Mortierellaceae</taxon>
        <taxon>Linnemannia</taxon>
    </lineage>
</organism>
<dbReference type="InterPro" id="IPR051000">
    <property type="entry name" value="Homeobox_DNA-bind_prot"/>
</dbReference>
<dbReference type="AlphaFoldDB" id="A0A197JR04"/>
<dbReference type="GO" id="GO:0000981">
    <property type="term" value="F:DNA-binding transcription factor activity, RNA polymerase II-specific"/>
    <property type="evidence" value="ECO:0007669"/>
    <property type="project" value="InterPro"/>
</dbReference>
<dbReference type="PANTHER" id="PTHR24324">
    <property type="entry name" value="HOMEOBOX PROTEIN HHEX"/>
    <property type="match status" value="1"/>
</dbReference>
<dbReference type="SMART" id="SM00389">
    <property type="entry name" value="HOX"/>
    <property type="match status" value="1"/>
</dbReference>
<name>A0A197JR04_9FUNG</name>
<dbReference type="Proteomes" id="UP000078512">
    <property type="component" value="Unassembled WGS sequence"/>
</dbReference>
<protein>
    <submittedName>
        <fullName evidence="8">Homeobox</fullName>
    </submittedName>
</protein>
<dbReference type="SUPFAM" id="SSF46689">
    <property type="entry name" value="Homeodomain-like"/>
    <property type="match status" value="1"/>
</dbReference>
<dbReference type="PANTHER" id="PTHR24324:SF5">
    <property type="entry name" value="HEMATOPOIETICALLY-EXPRESSED HOMEOBOX PROTEIN HHEX"/>
    <property type="match status" value="1"/>
</dbReference>
<gene>
    <name evidence="8" type="ORF">K457DRAFT_53017</name>
</gene>
<feature type="non-terminal residue" evidence="8">
    <location>
        <position position="1"/>
    </location>
</feature>
<evidence type="ECO:0000313" key="8">
    <source>
        <dbReference type="EMBL" id="OAQ27610.1"/>
    </source>
</evidence>
<evidence type="ECO:0000256" key="5">
    <source>
        <dbReference type="PROSITE-ProRule" id="PRU00108"/>
    </source>
</evidence>
<sequence length="55" mass="6766">HRRRLSPDETEYLLQQYHSNKKPTAKDRSVFAAHLNLHPRTIQVWFQNRRAKLRR</sequence>
<dbReference type="STRING" id="1314771.A0A197JR04"/>
<dbReference type="GO" id="GO:0000978">
    <property type="term" value="F:RNA polymerase II cis-regulatory region sequence-specific DNA binding"/>
    <property type="evidence" value="ECO:0007669"/>
    <property type="project" value="TreeGrafter"/>
</dbReference>
<evidence type="ECO:0000313" key="9">
    <source>
        <dbReference type="Proteomes" id="UP000078512"/>
    </source>
</evidence>
<dbReference type="CDD" id="cd00086">
    <property type="entry name" value="homeodomain"/>
    <property type="match status" value="1"/>
</dbReference>
<dbReference type="PROSITE" id="PS00027">
    <property type="entry name" value="HOMEOBOX_1"/>
    <property type="match status" value="1"/>
</dbReference>
<keyword evidence="9" id="KW-1185">Reference proteome</keyword>